<reference evidence="1 2" key="1">
    <citation type="journal article" date="2016" name="Nat. Commun.">
        <title>Ectomycorrhizal ecology is imprinted in the genome of the dominant symbiotic fungus Cenococcum geophilum.</title>
        <authorList>
            <consortium name="DOE Joint Genome Institute"/>
            <person name="Peter M."/>
            <person name="Kohler A."/>
            <person name="Ohm R.A."/>
            <person name="Kuo A."/>
            <person name="Krutzmann J."/>
            <person name="Morin E."/>
            <person name="Arend M."/>
            <person name="Barry K.W."/>
            <person name="Binder M."/>
            <person name="Choi C."/>
            <person name="Clum A."/>
            <person name="Copeland A."/>
            <person name="Grisel N."/>
            <person name="Haridas S."/>
            <person name="Kipfer T."/>
            <person name="LaButti K."/>
            <person name="Lindquist E."/>
            <person name="Lipzen A."/>
            <person name="Maire R."/>
            <person name="Meier B."/>
            <person name="Mihaltcheva S."/>
            <person name="Molinier V."/>
            <person name="Murat C."/>
            <person name="Poggeler S."/>
            <person name="Quandt C.A."/>
            <person name="Sperisen C."/>
            <person name="Tritt A."/>
            <person name="Tisserant E."/>
            <person name="Crous P.W."/>
            <person name="Henrissat B."/>
            <person name="Nehls U."/>
            <person name="Egli S."/>
            <person name="Spatafora J.W."/>
            <person name="Grigoriev I.V."/>
            <person name="Martin F.M."/>
        </authorList>
    </citation>
    <scope>NUCLEOTIDE SEQUENCE [LARGE SCALE GENOMIC DNA]</scope>
    <source>
        <strain evidence="1 2">CBS 207.34</strain>
    </source>
</reference>
<dbReference type="EMBL" id="KV749478">
    <property type="protein sequence ID" value="OCL09236.1"/>
    <property type="molecule type" value="Genomic_DNA"/>
</dbReference>
<sequence>MISIINNVKMPPEAEVSTDCGRIQGRWLSVCAQAYFEIFIRLEIYLPSRYPEIFIHNKRIRWYKEFFRDTKNIQDKIGHKMRRRD</sequence>
<name>A0A8E2F334_9PEZI</name>
<gene>
    <name evidence="1" type="ORF">AOQ84DRAFT_25875</name>
</gene>
<dbReference type="AlphaFoldDB" id="A0A8E2F334"/>
<proteinExistence type="predicted"/>
<keyword evidence="2" id="KW-1185">Reference proteome</keyword>
<accession>A0A8E2F334</accession>
<organism evidence="1 2">
    <name type="scientific">Glonium stellatum</name>
    <dbReference type="NCBI Taxonomy" id="574774"/>
    <lineage>
        <taxon>Eukaryota</taxon>
        <taxon>Fungi</taxon>
        <taxon>Dikarya</taxon>
        <taxon>Ascomycota</taxon>
        <taxon>Pezizomycotina</taxon>
        <taxon>Dothideomycetes</taxon>
        <taxon>Pleosporomycetidae</taxon>
        <taxon>Gloniales</taxon>
        <taxon>Gloniaceae</taxon>
        <taxon>Glonium</taxon>
    </lineage>
</organism>
<evidence type="ECO:0000313" key="1">
    <source>
        <dbReference type="EMBL" id="OCL09236.1"/>
    </source>
</evidence>
<dbReference type="Proteomes" id="UP000250140">
    <property type="component" value="Unassembled WGS sequence"/>
</dbReference>
<evidence type="ECO:0000313" key="2">
    <source>
        <dbReference type="Proteomes" id="UP000250140"/>
    </source>
</evidence>
<protein>
    <submittedName>
        <fullName evidence="1">Uncharacterized protein</fullName>
    </submittedName>
</protein>